<reference evidence="2 3" key="1">
    <citation type="submission" date="2015-08" db="EMBL/GenBank/DDBJ databases">
        <title>Next Generation Sequencing and Analysis of the Genome of Puccinia sorghi L Schw, the Causal Agent of Maize Common Rust.</title>
        <authorList>
            <person name="Rochi L."/>
            <person name="Burguener G."/>
            <person name="Darino M."/>
            <person name="Turjanski A."/>
            <person name="Kreff E."/>
            <person name="Dieguez M.J."/>
            <person name="Sacco F."/>
        </authorList>
    </citation>
    <scope>NUCLEOTIDE SEQUENCE [LARGE SCALE GENOMIC DNA]</scope>
    <source>
        <strain evidence="2 3">RO10H11247</strain>
    </source>
</reference>
<evidence type="ECO:0000313" key="3">
    <source>
        <dbReference type="Proteomes" id="UP000037035"/>
    </source>
</evidence>
<gene>
    <name evidence="2" type="ORF">VP01_2404g4</name>
</gene>
<dbReference type="AlphaFoldDB" id="A0A0L6V8J5"/>
<sequence length="1150" mass="131364">MQGYAKENYNISLSGLVISPTKIKLSGNPPTIFETLPTWFKNFIPPTLTNLINLKPFSLNLASPFHYYLFLYTLSLKLKICFISSNFSQTLFFFFDSHFKKKRKPLKLNKRIFKEKNIYVTSPFLPLQSTLTTISCIELEDRLAPVCILLLFLTLRVYSFQILLVLPLPSSNHWFPGHPSHLTQPPHQHPSFSSHPPSSSLLPPLPSLELPRLKSPTLKAQLLMVGSKQLELLIKKNLKKHKSLFFNKYSPVKCSISVMVSGLFDGLGGKKGLGMVVVMVLVDFPDLQREIHLGICTTPFEVDDRLLTGECTKVRRLKIIPQLGKPLASPGGGYKIITHLLSMVVEVVGWIVVVVFLVSNSQELVGLLYPGNWHTSNLEPNAASKSPAIGTKIIHLSMNFKVYSLGKPFLLFARMAITPSVCPQPFLNIAPIIQSTPLSQPAIPQGGIVGAGLPGDGLWSHPCFGKTDDLSFELGWRVFFTRHRRIGCVEVQFLYLFLFFRHWNQSSKLSHIMQNSSIYFYTDCNEQTKSGKHACLHSAEPSISLFRAIKHFHDEVTHRATVSPNYFYLSTKPLVLSIFKLILFYCKHKFAHDPLTKKTLGAASFIPGRWGMLLYARIFFFPTCITLNNKGNINVRCEIWRLARKILSLMYEVEKLLWLRIEMPSVSLKKKLAQLPAVDMQHSPAKLPSKLHMFAYVDFWAHMHSNCAVCTVTVHQSLVESILENGWSNNRSLLGDSACQMWSTGPIIFGWDLKPISHSRSHLSSEIRKFASWKTKNTVKCIHLPPPMLYPKMKHLMKISSRLMEMHSFLCSPFYSHSYIFQFWDLFLLLFPKLTFQIISTVEDEKCFIVFSMQSCLFVHKLSLILLFILSPTQIFLHLMPSLNCSYIHPRPINKHLMTGFSHSGCNNIFVSSPCSLKPSFYFLEKAEITQEIQTIVRFQTPGCAFWETSRNGQSSSAFGALPLESQHQTFLPNCYHQVTITWWMRNHNALNYEIQLIMIFYPFHSAQLQAFNTFESAKGITLSLTWFTSNWKGLLQDTLIREFNHHIHVAILNRDDLELYRIFILLLILNLESNTYRDPLLVKTTLMFIINLTHNKKPICIKESDIHDAKFDVKTCQSPSAVGLLRYRLGLMSHWYTQTNHQSSSAAAF</sequence>
<dbReference type="Proteomes" id="UP000037035">
    <property type="component" value="Unassembled WGS sequence"/>
</dbReference>
<dbReference type="VEuPathDB" id="FungiDB:VP01_2404g4"/>
<protein>
    <submittedName>
        <fullName evidence="2">Uncharacterized protein</fullName>
    </submittedName>
</protein>
<evidence type="ECO:0000313" key="2">
    <source>
        <dbReference type="EMBL" id="KNZ56430.1"/>
    </source>
</evidence>
<comment type="caution">
    <text evidence="2">The sequence shown here is derived from an EMBL/GenBank/DDBJ whole genome shotgun (WGS) entry which is preliminary data.</text>
</comment>
<proteinExistence type="predicted"/>
<name>A0A0L6V8J5_9BASI</name>
<keyword evidence="3" id="KW-1185">Reference proteome</keyword>
<dbReference type="EMBL" id="LAVV01007286">
    <property type="protein sequence ID" value="KNZ56430.1"/>
    <property type="molecule type" value="Genomic_DNA"/>
</dbReference>
<evidence type="ECO:0000256" key="1">
    <source>
        <dbReference type="SAM" id="MobiDB-lite"/>
    </source>
</evidence>
<feature type="region of interest" description="Disordered" evidence="1">
    <location>
        <begin position="179"/>
        <end position="200"/>
    </location>
</feature>
<accession>A0A0L6V8J5</accession>
<feature type="compositionally biased region" description="Low complexity" evidence="1">
    <location>
        <begin position="185"/>
        <end position="200"/>
    </location>
</feature>
<organism evidence="2 3">
    <name type="scientific">Puccinia sorghi</name>
    <dbReference type="NCBI Taxonomy" id="27349"/>
    <lineage>
        <taxon>Eukaryota</taxon>
        <taxon>Fungi</taxon>
        <taxon>Dikarya</taxon>
        <taxon>Basidiomycota</taxon>
        <taxon>Pucciniomycotina</taxon>
        <taxon>Pucciniomycetes</taxon>
        <taxon>Pucciniales</taxon>
        <taxon>Pucciniaceae</taxon>
        <taxon>Puccinia</taxon>
    </lineage>
</organism>